<protein>
    <submittedName>
        <fullName evidence="2">Uncharacterized protein</fullName>
    </submittedName>
</protein>
<accession>A0A835CD91</accession>
<dbReference type="Proteomes" id="UP000636709">
    <property type="component" value="Unassembled WGS sequence"/>
</dbReference>
<dbReference type="AlphaFoldDB" id="A0A835CD91"/>
<gene>
    <name evidence="2" type="ORF">HU200_021995</name>
</gene>
<name>A0A835CD91_9POAL</name>
<evidence type="ECO:0000256" key="1">
    <source>
        <dbReference type="SAM" id="MobiDB-lite"/>
    </source>
</evidence>
<evidence type="ECO:0000313" key="2">
    <source>
        <dbReference type="EMBL" id="KAF8722862.1"/>
    </source>
</evidence>
<sequence length="112" mass="13069">MSLNNIRRKKDQLIINKVQELNKKQDIMRQENEEIYHKFDIVRQENPNLQKQMGHGQHRVDGSDRSPATDDNLAGPDKDIPSVRLELSQPQHAAKEQEAPLHQPWSKHFTLT</sequence>
<feature type="compositionally biased region" description="Basic and acidic residues" evidence="1">
    <location>
        <begin position="58"/>
        <end position="68"/>
    </location>
</feature>
<proteinExistence type="predicted"/>
<evidence type="ECO:0000313" key="3">
    <source>
        <dbReference type="Proteomes" id="UP000636709"/>
    </source>
</evidence>
<comment type="caution">
    <text evidence="2">The sequence shown here is derived from an EMBL/GenBank/DDBJ whole genome shotgun (WGS) entry which is preliminary data.</text>
</comment>
<feature type="region of interest" description="Disordered" evidence="1">
    <location>
        <begin position="43"/>
        <end position="112"/>
    </location>
</feature>
<organism evidence="2 3">
    <name type="scientific">Digitaria exilis</name>
    <dbReference type="NCBI Taxonomy" id="1010633"/>
    <lineage>
        <taxon>Eukaryota</taxon>
        <taxon>Viridiplantae</taxon>
        <taxon>Streptophyta</taxon>
        <taxon>Embryophyta</taxon>
        <taxon>Tracheophyta</taxon>
        <taxon>Spermatophyta</taxon>
        <taxon>Magnoliopsida</taxon>
        <taxon>Liliopsida</taxon>
        <taxon>Poales</taxon>
        <taxon>Poaceae</taxon>
        <taxon>PACMAD clade</taxon>
        <taxon>Panicoideae</taxon>
        <taxon>Panicodae</taxon>
        <taxon>Paniceae</taxon>
        <taxon>Anthephorinae</taxon>
        <taxon>Digitaria</taxon>
    </lineage>
</organism>
<keyword evidence="3" id="KW-1185">Reference proteome</keyword>
<dbReference type="EMBL" id="JACEFO010001669">
    <property type="protein sequence ID" value="KAF8722862.1"/>
    <property type="molecule type" value="Genomic_DNA"/>
</dbReference>
<reference evidence="2" key="1">
    <citation type="submission" date="2020-07" db="EMBL/GenBank/DDBJ databases">
        <title>Genome sequence and genetic diversity analysis of an under-domesticated orphan crop, white fonio (Digitaria exilis).</title>
        <authorList>
            <person name="Bennetzen J.L."/>
            <person name="Chen S."/>
            <person name="Ma X."/>
            <person name="Wang X."/>
            <person name="Yssel A.E.J."/>
            <person name="Chaluvadi S.R."/>
            <person name="Johnson M."/>
            <person name="Gangashetty P."/>
            <person name="Hamidou F."/>
            <person name="Sanogo M.D."/>
            <person name="Zwaenepoel A."/>
            <person name="Wallace J."/>
            <person name="Van De Peer Y."/>
            <person name="Van Deynze A."/>
        </authorList>
    </citation>
    <scope>NUCLEOTIDE SEQUENCE</scope>
    <source>
        <tissue evidence="2">Leaves</tissue>
    </source>
</reference>